<dbReference type="Gene3D" id="3.90.79.10">
    <property type="entry name" value="Nucleoside Triphosphate Pyrophosphohydrolase"/>
    <property type="match status" value="1"/>
</dbReference>
<evidence type="ECO:0000256" key="1">
    <source>
        <dbReference type="ARBA" id="ARBA00022801"/>
    </source>
</evidence>
<dbReference type="CDD" id="cd02883">
    <property type="entry name" value="NUDIX_Hydrolase"/>
    <property type="match status" value="1"/>
</dbReference>
<gene>
    <name evidence="3" type="ORF">COX08_01435</name>
</gene>
<dbReference type="InterPro" id="IPR020084">
    <property type="entry name" value="NUDIX_hydrolase_CS"/>
</dbReference>
<dbReference type="EMBL" id="PCSR01000033">
    <property type="protein sequence ID" value="PIP53347.1"/>
    <property type="molecule type" value="Genomic_DNA"/>
</dbReference>
<protein>
    <recommendedName>
        <fullName evidence="2">Nudix hydrolase domain-containing protein</fullName>
    </recommendedName>
</protein>
<keyword evidence="1" id="KW-0378">Hydrolase</keyword>
<dbReference type="Proteomes" id="UP000229459">
    <property type="component" value="Unassembled WGS sequence"/>
</dbReference>
<organism evidence="3 4">
    <name type="scientific">Candidatus Beckwithbacteria bacterium CG23_combo_of_CG06-09_8_20_14_all_34_8</name>
    <dbReference type="NCBI Taxonomy" id="1974497"/>
    <lineage>
        <taxon>Bacteria</taxon>
        <taxon>Candidatus Beckwithiibacteriota</taxon>
    </lineage>
</organism>
<dbReference type="InterPro" id="IPR000086">
    <property type="entry name" value="NUDIX_hydrolase_dom"/>
</dbReference>
<dbReference type="PROSITE" id="PS00893">
    <property type="entry name" value="NUDIX_BOX"/>
    <property type="match status" value="1"/>
</dbReference>
<dbReference type="GO" id="GO:0016787">
    <property type="term" value="F:hydrolase activity"/>
    <property type="evidence" value="ECO:0007669"/>
    <property type="project" value="UniProtKB-KW"/>
</dbReference>
<dbReference type="InterPro" id="IPR015797">
    <property type="entry name" value="NUDIX_hydrolase-like_dom_sf"/>
</dbReference>
<dbReference type="AlphaFoldDB" id="A0A2H0B6S2"/>
<dbReference type="SUPFAM" id="SSF55811">
    <property type="entry name" value="Nudix"/>
    <property type="match status" value="1"/>
</dbReference>
<dbReference type="PROSITE" id="PS51462">
    <property type="entry name" value="NUDIX"/>
    <property type="match status" value="1"/>
</dbReference>
<comment type="caution">
    <text evidence="3">The sequence shown here is derived from an EMBL/GenBank/DDBJ whole genome shotgun (WGS) entry which is preliminary data.</text>
</comment>
<evidence type="ECO:0000313" key="3">
    <source>
        <dbReference type="EMBL" id="PIP53347.1"/>
    </source>
</evidence>
<accession>A0A2H0B6S2</accession>
<feature type="domain" description="Nudix hydrolase" evidence="2">
    <location>
        <begin position="8"/>
        <end position="143"/>
    </location>
</feature>
<evidence type="ECO:0000313" key="4">
    <source>
        <dbReference type="Proteomes" id="UP000229459"/>
    </source>
</evidence>
<dbReference type="PANTHER" id="PTHR43736:SF1">
    <property type="entry name" value="DIHYDRONEOPTERIN TRIPHOSPHATE DIPHOSPHATASE"/>
    <property type="match status" value="1"/>
</dbReference>
<dbReference type="Pfam" id="PF00293">
    <property type="entry name" value="NUDIX"/>
    <property type="match status" value="1"/>
</dbReference>
<dbReference type="PANTHER" id="PTHR43736">
    <property type="entry name" value="ADP-RIBOSE PYROPHOSPHATASE"/>
    <property type="match status" value="1"/>
</dbReference>
<reference evidence="3 4" key="1">
    <citation type="submission" date="2017-09" db="EMBL/GenBank/DDBJ databases">
        <title>Depth-based differentiation of microbial function through sediment-hosted aquifers and enrichment of novel symbionts in the deep terrestrial subsurface.</title>
        <authorList>
            <person name="Probst A.J."/>
            <person name="Ladd B."/>
            <person name="Jarett J.K."/>
            <person name="Geller-Mcgrath D.E."/>
            <person name="Sieber C.M."/>
            <person name="Emerson J.B."/>
            <person name="Anantharaman K."/>
            <person name="Thomas B.C."/>
            <person name="Malmstrom R."/>
            <person name="Stieglmeier M."/>
            <person name="Klingl A."/>
            <person name="Woyke T."/>
            <person name="Ryan C.M."/>
            <person name="Banfield J.F."/>
        </authorList>
    </citation>
    <scope>NUCLEOTIDE SEQUENCE [LARGE SCALE GENOMIC DNA]</scope>
    <source>
        <strain evidence="3">CG23_combo_of_CG06-09_8_20_14_all_34_8</strain>
    </source>
</reference>
<evidence type="ECO:0000259" key="2">
    <source>
        <dbReference type="PROSITE" id="PS51462"/>
    </source>
</evidence>
<name>A0A2H0B6S2_9BACT</name>
<proteinExistence type="predicted"/>
<sequence length="149" mass="17576">MTTAKMQTQEITVCAFIYNPQNQLLIGKRAAHLSFLPNKYELLGGHIEFGETLQKGLIRELKEEMGIDIIVENPFYAFTYLLKNNTRHTVEIDFFARMKDKNQQFIIDPNEHSDYKWVNENEIDTYFDQDDEEKKAIITGFEILKTKKY</sequence>